<dbReference type="Proteomes" id="UP000283530">
    <property type="component" value="Unassembled WGS sequence"/>
</dbReference>
<feature type="compositionally biased region" description="Basic and acidic residues" evidence="8">
    <location>
        <begin position="390"/>
        <end position="415"/>
    </location>
</feature>
<dbReference type="GO" id="GO:0006397">
    <property type="term" value="P:mRNA processing"/>
    <property type="evidence" value="ECO:0007669"/>
    <property type="project" value="UniProtKB-KW"/>
</dbReference>
<organism evidence="11 12">
    <name type="scientific">Cinnamomum micranthum f. kanehirae</name>
    <dbReference type="NCBI Taxonomy" id="337451"/>
    <lineage>
        <taxon>Eukaryota</taxon>
        <taxon>Viridiplantae</taxon>
        <taxon>Streptophyta</taxon>
        <taxon>Embryophyta</taxon>
        <taxon>Tracheophyta</taxon>
        <taxon>Spermatophyta</taxon>
        <taxon>Magnoliopsida</taxon>
        <taxon>Magnoliidae</taxon>
        <taxon>Laurales</taxon>
        <taxon>Lauraceae</taxon>
        <taxon>Cinnamomum</taxon>
    </lineage>
</organism>
<dbReference type="PRINTS" id="PR01217">
    <property type="entry name" value="PRICHEXTENSN"/>
</dbReference>
<name>A0A443NJK9_9MAGN</name>
<keyword evidence="4" id="KW-0805">Transcription regulation</keyword>
<dbReference type="EMBL" id="QPKB01000003">
    <property type="protein sequence ID" value="RWR78730.1"/>
    <property type="molecule type" value="Genomic_DNA"/>
</dbReference>
<feature type="region of interest" description="Disordered" evidence="8">
    <location>
        <begin position="379"/>
        <end position="415"/>
    </location>
</feature>
<feature type="region of interest" description="Disordered" evidence="8">
    <location>
        <begin position="343"/>
        <end position="362"/>
    </location>
</feature>
<dbReference type="InterPro" id="IPR008942">
    <property type="entry name" value="ENTH_VHS"/>
</dbReference>
<feature type="domain" description="CID" evidence="10">
    <location>
        <begin position="960"/>
        <end position="1101"/>
    </location>
</feature>
<feature type="compositionally biased region" description="Basic and acidic residues" evidence="8">
    <location>
        <begin position="147"/>
        <end position="162"/>
    </location>
</feature>
<evidence type="ECO:0000256" key="3">
    <source>
        <dbReference type="ARBA" id="ARBA00022664"/>
    </source>
</evidence>
<keyword evidence="6" id="KW-0804">Transcription</keyword>
<feature type="region of interest" description="Disordered" evidence="8">
    <location>
        <begin position="112"/>
        <end position="181"/>
    </location>
</feature>
<feature type="region of interest" description="Disordered" evidence="8">
    <location>
        <begin position="209"/>
        <end position="237"/>
    </location>
</feature>
<dbReference type="STRING" id="337451.A0A443NJK9"/>
<dbReference type="InterPro" id="IPR006569">
    <property type="entry name" value="CID_dom"/>
</dbReference>
<dbReference type="PANTHER" id="PTHR12550:SF70">
    <property type="entry name" value="JIL-1 ANCHORING AND STABILIZING PROTEIN, ISOFORM A"/>
    <property type="match status" value="1"/>
</dbReference>
<keyword evidence="5" id="KW-0287">Flowering</keyword>
<evidence type="ECO:0000313" key="11">
    <source>
        <dbReference type="EMBL" id="RWR78730.1"/>
    </source>
</evidence>
<proteinExistence type="predicted"/>
<reference evidence="11 12" key="1">
    <citation type="journal article" date="2019" name="Nat. Plants">
        <title>Stout camphor tree genome fills gaps in understanding of flowering plant genome evolution.</title>
        <authorList>
            <person name="Chaw S.M."/>
            <person name="Liu Y.C."/>
            <person name="Wu Y.W."/>
            <person name="Wang H.Y."/>
            <person name="Lin C.I."/>
            <person name="Wu C.S."/>
            <person name="Ke H.M."/>
            <person name="Chang L.Y."/>
            <person name="Hsu C.Y."/>
            <person name="Yang H.T."/>
            <person name="Sudianto E."/>
            <person name="Hsu M.H."/>
            <person name="Wu K.P."/>
            <person name="Wang L.N."/>
            <person name="Leebens-Mack J.H."/>
            <person name="Tsai I.J."/>
        </authorList>
    </citation>
    <scope>NUCLEOTIDE SEQUENCE [LARGE SCALE GENOMIC DNA]</scope>
    <source>
        <strain evidence="12">cv. Chaw 1501</strain>
        <tissue evidence="11">Young leaves</tissue>
    </source>
</reference>
<dbReference type="InterPro" id="IPR000313">
    <property type="entry name" value="PWWP_dom"/>
</dbReference>
<dbReference type="CDD" id="cd20147">
    <property type="entry name" value="PWWP_HULK"/>
    <property type="match status" value="1"/>
</dbReference>
<gene>
    <name evidence="11" type="ORF">CKAN_00727600</name>
</gene>
<feature type="region of interest" description="Disordered" evidence="8">
    <location>
        <begin position="1249"/>
        <end position="1338"/>
    </location>
</feature>
<dbReference type="FunFam" id="1.25.40.90:FF:000037">
    <property type="entry name" value="Enhancer of ag-4 2"/>
    <property type="match status" value="1"/>
</dbReference>
<evidence type="ECO:0000256" key="8">
    <source>
        <dbReference type="SAM" id="MobiDB-lite"/>
    </source>
</evidence>
<evidence type="ECO:0000256" key="5">
    <source>
        <dbReference type="ARBA" id="ARBA00023089"/>
    </source>
</evidence>
<feature type="region of interest" description="Disordered" evidence="8">
    <location>
        <begin position="1159"/>
        <end position="1183"/>
    </location>
</feature>
<dbReference type="PROSITE" id="PS50812">
    <property type="entry name" value="PWWP"/>
    <property type="match status" value="1"/>
</dbReference>
<keyword evidence="2" id="KW-0217">Developmental protein</keyword>
<protein>
    <submittedName>
        <fullName evidence="11">ENHANCER OF AG-4 protein 2-like protein isoform X1</fullName>
    </submittedName>
</protein>
<feature type="region of interest" description="Disordered" evidence="8">
    <location>
        <begin position="741"/>
        <end position="778"/>
    </location>
</feature>
<dbReference type="Pfam" id="PF00855">
    <property type="entry name" value="PWWP"/>
    <property type="match status" value="1"/>
</dbReference>
<keyword evidence="7" id="KW-0539">Nucleus</keyword>
<dbReference type="PROSITE" id="PS51391">
    <property type="entry name" value="CID"/>
    <property type="match status" value="1"/>
</dbReference>
<evidence type="ECO:0000256" key="1">
    <source>
        <dbReference type="ARBA" id="ARBA00004123"/>
    </source>
</evidence>
<evidence type="ECO:0000256" key="2">
    <source>
        <dbReference type="ARBA" id="ARBA00022473"/>
    </source>
</evidence>
<keyword evidence="12" id="KW-1185">Reference proteome</keyword>
<dbReference type="Gene3D" id="1.25.40.90">
    <property type="match status" value="1"/>
</dbReference>
<sequence length="1582" mass="171412">MAPGRKKGANRKKTKNPLSLGDLVLAKVKGFPAWPAKIGRPEDWERSPDPRKYFVEFFGTGEIAFVAAADIQAFTSETKSKLVARCQGKTVKDFSRAVKEICEAFEELQQKKTGGSGDDIDSTATGCMASNVGREDDKHLGHRKGAGLKDERKLPEQKRSDNIEGLDDEEHGLERRSLNSGDAVSKDLKECISHKVEYKSSPVLIVKKETKPSNQGTHSPDNGIVSNTEKVSCSSPDNGEIYFKINSGNGEGMTTECGKADAHSNGSDATKIDGLLDGEEDSPIFQIDGKDGRSPPLAVSFRAKCSGGRRVIKSDREKKMAPEPRRKIECAVEVHKKISADPKSVKKYSSDGHFEHSESSEDMKDEVMYRRMQGKITSCGNVRESSPRALKSDTDVVEKENTRKKAKSSSEGKKHLVRADASLRARVCKKTTLSNVEKDRDVGLLADDCSRKHKMANSDDLHPAKRSRHIAQGDDTAERSAFVGRKIDSTCSAAVEGKGHELPETKKSGLHSKAENHVASKTEVHGCGSRSIAGEAELPITKRRRALEAMPDFATKAAGNTTRKSSGLSKDVKLSSAYDKSPSTQLQSRRRLCCPLDDDEGEVYCKTPVHRGSGSILKTATSNLSDAIHNTNLHQESPFHSQSDVKDVIGDCLGAAKLDSRPSKDSISPIKKLNESILSSPRLTEEKRLKNAGGIHVTTITGNPESHIPSPDGKLANDLLKNAPALVNAAKTVENKTLKPQVKPSGNHIVRKMQGGSLKGSYPATDGLNHSNNLATAQRTTPISSKKLKVTPKNSSCMNVTSENRSGCAGAVEHCSKREILPGEGVGVAEADKVSQLINDANFSESSTSMKHLIAAAQAKRREAISHSLNRPDAFPAFISTPPAAQATSPSPVSAVQIFSSSNVMHQDTKALNSHTSLASLSPQVHQLVSQNQIDGEEYEEGGLSLGYRAGGGSLSGGTEAAVARDAFEGMIETLSRTKESIGRATRLAIDCAKYGIASEVVELLIRKLENEPSFHRRVDLFFLVDSITQCSHNHRGIAGASYIPTVQAALPRLLGAAAPSGANARENRRQCHKVLRLWLERKILPESLLRRYMDDICVSNDDMTAGFFLRRPTRAERAVDDPIREMEGILVDEYGSNAMFQIPGLLSSRIFEDEDEDEYDIPNSSCKNTGADFPPTEAPSALEEQETCAVTPSDRCHRILEEVDGELEMEDVSTSSKDEKVTAVNVSFEFENQQQSSEGILELMSNNCSELPPLPLGSPPLPSDSPPPLPPFPPPPPPPPPPLSPPPPPPLPPHPPGLPSSSLPPPLSRLAPPPPPPPLLQPPPPPPPTSPPFVYHPRSSQEYCSTMSGNQLQMVVNALLQGHAIAAFKNDTAPPQPSSFVTTGMCHAQNVSAFGSSRSFGVGHNNMYLPPQPSYPEQQFQSCSAPLPQRPYPTQSPSYNFSCVKSTVHHHVQQPTHPYSLPSLPNGGQRQYVSDEQLRAHSSDFSPDNHHGVWVGGGRTPPCSGAPFVQEGFFRQPMERPLTNSVSFQHPVHSSLAPRASIPGHNVGQMFPCTWDDDKLKRLASYTASEGSLALLLLTSK</sequence>
<feature type="compositionally biased region" description="Polar residues" evidence="8">
    <location>
        <begin position="212"/>
        <end position="237"/>
    </location>
</feature>
<comment type="subcellular location">
    <subcellularLocation>
        <location evidence="1">Nucleus</location>
    </subcellularLocation>
</comment>
<dbReference type="PANTHER" id="PTHR12550">
    <property type="entry name" value="HEPATOMA-DERIVED GROWTH FACTOR-RELATED"/>
    <property type="match status" value="1"/>
</dbReference>
<dbReference type="Gene3D" id="2.30.30.140">
    <property type="match status" value="1"/>
</dbReference>
<feature type="region of interest" description="Disordered" evidence="8">
    <location>
        <begin position="553"/>
        <end position="583"/>
    </location>
</feature>
<evidence type="ECO:0000256" key="7">
    <source>
        <dbReference type="ARBA" id="ARBA00023242"/>
    </source>
</evidence>
<dbReference type="SMART" id="SM00293">
    <property type="entry name" value="PWWP"/>
    <property type="match status" value="1"/>
</dbReference>
<dbReference type="SUPFAM" id="SSF63748">
    <property type="entry name" value="Tudor/PWWP/MBT"/>
    <property type="match status" value="1"/>
</dbReference>
<evidence type="ECO:0000256" key="4">
    <source>
        <dbReference type="ARBA" id="ARBA00023015"/>
    </source>
</evidence>
<evidence type="ECO:0000259" key="9">
    <source>
        <dbReference type="PROSITE" id="PS50812"/>
    </source>
</evidence>
<keyword evidence="3" id="KW-0507">mRNA processing</keyword>
<dbReference type="GO" id="GO:0005634">
    <property type="term" value="C:nucleus"/>
    <property type="evidence" value="ECO:0007669"/>
    <property type="project" value="UniProtKB-SubCell"/>
</dbReference>
<evidence type="ECO:0000313" key="12">
    <source>
        <dbReference type="Proteomes" id="UP000283530"/>
    </source>
</evidence>
<evidence type="ECO:0000256" key="6">
    <source>
        <dbReference type="ARBA" id="ARBA00023163"/>
    </source>
</evidence>
<comment type="caution">
    <text evidence="11">The sequence shown here is derived from an EMBL/GenBank/DDBJ whole genome shotgun (WGS) entry which is preliminary data.</text>
</comment>
<dbReference type="Pfam" id="PF04818">
    <property type="entry name" value="CID"/>
    <property type="match status" value="1"/>
</dbReference>
<evidence type="ECO:0000259" key="10">
    <source>
        <dbReference type="PROSITE" id="PS51391"/>
    </source>
</evidence>
<accession>A0A443NJK9</accession>
<feature type="compositionally biased region" description="Polar residues" evidence="8">
    <location>
        <begin position="558"/>
        <end position="568"/>
    </location>
</feature>
<feature type="domain" description="PWWP" evidence="9">
    <location>
        <begin position="20"/>
        <end position="77"/>
    </location>
</feature>
<feature type="compositionally biased region" description="Polar residues" evidence="8">
    <location>
        <begin position="768"/>
        <end position="778"/>
    </location>
</feature>
<feature type="compositionally biased region" description="Pro residues" evidence="8">
    <location>
        <begin position="1253"/>
        <end position="1332"/>
    </location>
</feature>
<dbReference type="GO" id="GO:0009908">
    <property type="term" value="P:flower development"/>
    <property type="evidence" value="ECO:0007669"/>
    <property type="project" value="UniProtKB-KW"/>
</dbReference>
<dbReference type="OrthoDB" id="62853at2759"/>
<dbReference type="SMART" id="SM00582">
    <property type="entry name" value="RPR"/>
    <property type="match status" value="1"/>
</dbReference>